<dbReference type="RefSeq" id="WP_345462354.1">
    <property type="nucleotide sequence ID" value="NZ_BAABKG010000005.1"/>
</dbReference>
<evidence type="ECO:0000256" key="4">
    <source>
        <dbReference type="ARBA" id="ARBA00022723"/>
    </source>
</evidence>
<dbReference type="InterPro" id="IPR008457">
    <property type="entry name" value="Cu-R_CopD_dom"/>
</dbReference>
<evidence type="ECO:0000313" key="15">
    <source>
        <dbReference type="Proteomes" id="UP001500221"/>
    </source>
</evidence>
<feature type="transmembrane region" description="Helical" evidence="9">
    <location>
        <begin position="323"/>
        <end position="345"/>
    </location>
</feature>
<evidence type="ECO:0000313" key="14">
    <source>
        <dbReference type="EMBL" id="GAA5154343.1"/>
    </source>
</evidence>
<feature type="domain" description="CopC" evidence="11">
    <location>
        <begin position="32"/>
        <end position="124"/>
    </location>
</feature>
<protein>
    <submittedName>
        <fullName evidence="14">Copper resistance CopC/CopD family protein</fullName>
    </submittedName>
</protein>
<evidence type="ECO:0000256" key="5">
    <source>
        <dbReference type="ARBA" id="ARBA00022729"/>
    </source>
</evidence>
<dbReference type="PANTHER" id="PTHR34820">
    <property type="entry name" value="INNER MEMBRANE PROTEIN YEBZ"/>
    <property type="match status" value="1"/>
</dbReference>
<sequence length="565" mass="56844">MRRALAVLVAAVACAVAALAAVVGTAAPASAHATLISSDPAEGDVLPETPDVVTFTFDEPVALTGESVQVFDAAGDPVEAESKASDEVVTTDLPDELDDGSYVVVWRAISADGHPIAGSLTFAIGAPSAEVAAPQAAEAEQGDVRAVLSVVHGIGYAGLLLAGGLVLFWVWAVRDVRVDDPVRARVQRVAWTAAGVAVLAGVVGIPLAGAYQQGLPLTSLGESAAVDLALVGDDLVVLGLQVAGLLVALLTMLRRPPVAAAGATVAVLSPAIVGHSRAIEPVWLVTTTDVVHLAAGATWFGGLVGLLLVLRPLAGRSGDAARVLARFSAVAAATVALLAVTGGLMGWRILGGWAPLVDTGYGRLLLVKVGVALLVVAAAGWNRFRLLPTATAERGGHAERRRGVLAVRTAVRVEAVMLVGLLGLTGFLTNTSPRAEAAAASVPEPSGVEVGVLGEGTGAGAADGQPTGTKALVTMAPGTRGPNTISVQVQDDQGEPVDGFAAPTVSVSAVGGEGTDLGALPVVPTGAGTYAADVTIPAPGTWQVQVSVRRSEFDNPVTVVTFEVS</sequence>
<dbReference type="Proteomes" id="UP001500221">
    <property type="component" value="Unassembled WGS sequence"/>
</dbReference>
<organism evidence="14 15">
    <name type="scientific">Nocardioides marinquilinus</name>
    <dbReference type="NCBI Taxonomy" id="1210400"/>
    <lineage>
        <taxon>Bacteria</taxon>
        <taxon>Bacillati</taxon>
        <taxon>Actinomycetota</taxon>
        <taxon>Actinomycetes</taxon>
        <taxon>Propionibacteriales</taxon>
        <taxon>Nocardioidaceae</taxon>
        <taxon>Nocardioides</taxon>
    </lineage>
</organism>
<feature type="transmembrane region" description="Helical" evidence="9">
    <location>
        <begin position="405"/>
        <end position="428"/>
    </location>
</feature>
<reference evidence="15" key="1">
    <citation type="journal article" date="2019" name="Int. J. Syst. Evol. Microbiol.">
        <title>The Global Catalogue of Microorganisms (GCM) 10K type strain sequencing project: providing services to taxonomists for standard genome sequencing and annotation.</title>
        <authorList>
            <consortium name="The Broad Institute Genomics Platform"/>
            <consortium name="The Broad Institute Genome Sequencing Center for Infectious Disease"/>
            <person name="Wu L."/>
            <person name="Ma J."/>
        </authorList>
    </citation>
    <scope>NUCLEOTIDE SEQUENCE [LARGE SCALE GENOMIC DNA]</scope>
    <source>
        <strain evidence="15">JCM 18459</strain>
    </source>
</reference>
<keyword evidence="15" id="KW-1185">Reference proteome</keyword>
<keyword evidence="4" id="KW-0479">Metal-binding</keyword>
<dbReference type="EMBL" id="BAABKG010000005">
    <property type="protein sequence ID" value="GAA5154343.1"/>
    <property type="molecule type" value="Genomic_DNA"/>
</dbReference>
<dbReference type="Gene3D" id="2.60.40.1220">
    <property type="match status" value="1"/>
</dbReference>
<dbReference type="InterPro" id="IPR032694">
    <property type="entry name" value="CopC/D"/>
</dbReference>
<dbReference type="Pfam" id="PF05425">
    <property type="entry name" value="CopD"/>
    <property type="match status" value="1"/>
</dbReference>
<dbReference type="SUPFAM" id="SSF81296">
    <property type="entry name" value="E set domains"/>
    <property type="match status" value="1"/>
</dbReference>
<feature type="domain" description="YtkA-like" evidence="13">
    <location>
        <begin position="471"/>
        <end position="546"/>
    </location>
</feature>
<keyword evidence="2" id="KW-1003">Cell membrane</keyword>
<keyword evidence="3 9" id="KW-0812">Transmembrane</keyword>
<evidence type="ECO:0000256" key="7">
    <source>
        <dbReference type="ARBA" id="ARBA00023008"/>
    </source>
</evidence>
<keyword evidence="5 10" id="KW-0732">Signal</keyword>
<feature type="chain" id="PRO_5046807369" evidence="10">
    <location>
        <begin position="21"/>
        <end position="565"/>
    </location>
</feature>
<dbReference type="InterPro" id="IPR014755">
    <property type="entry name" value="Cu-Rt/internalin_Ig-like"/>
</dbReference>
<dbReference type="InterPro" id="IPR014756">
    <property type="entry name" value="Ig_E-set"/>
</dbReference>
<dbReference type="Gene3D" id="2.60.40.10">
    <property type="entry name" value="Immunoglobulins"/>
    <property type="match status" value="1"/>
</dbReference>
<feature type="transmembrane region" description="Helical" evidence="9">
    <location>
        <begin position="258"/>
        <end position="278"/>
    </location>
</feature>
<dbReference type="InterPro" id="IPR032693">
    <property type="entry name" value="YtkA-like_dom"/>
</dbReference>
<gene>
    <name evidence="14" type="ORF">GCM10023340_37760</name>
</gene>
<keyword evidence="8 9" id="KW-0472">Membrane</keyword>
<feature type="transmembrane region" description="Helical" evidence="9">
    <location>
        <begin position="290"/>
        <end position="311"/>
    </location>
</feature>
<keyword evidence="6 9" id="KW-1133">Transmembrane helix</keyword>
<feature type="transmembrane region" description="Helical" evidence="9">
    <location>
        <begin position="365"/>
        <end position="384"/>
    </location>
</feature>
<feature type="transmembrane region" description="Helical" evidence="9">
    <location>
        <begin position="228"/>
        <end position="251"/>
    </location>
</feature>
<dbReference type="InterPro" id="IPR013783">
    <property type="entry name" value="Ig-like_fold"/>
</dbReference>
<comment type="subcellular location">
    <subcellularLocation>
        <location evidence="1">Cell membrane</location>
        <topology evidence="1">Multi-pass membrane protein</topology>
    </subcellularLocation>
</comment>
<evidence type="ECO:0000259" key="13">
    <source>
        <dbReference type="Pfam" id="PF13115"/>
    </source>
</evidence>
<evidence type="ECO:0000256" key="1">
    <source>
        <dbReference type="ARBA" id="ARBA00004651"/>
    </source>
</evidence>
<dbReference type="PANTHER" id="PTHR34820:SF4">
    <property type="entry name" value="INNER MEMBRANE PROTEIN YEBZ"/>
    <property type="match status" value="1"/>
</dbReference>
<evidence type="ECO:0000256" key="8">
    <source>
        <dbReference type="ARBA" id="ARBA00023136"/>
    </source>
</evidence>
<evidence type="ECO:0000256" key="3">
    <source>
        <dbReference type="ARBA" id="ARBA00022692"/>
    </source>
</evidence>
<dbReference type="Pfam" id="PF13115">
    <property type="entry name" value="YtkA"/>
    <property type="match status" value="1"/>
</dbReference>
<dbReference type="InterPro" id="IPR007348">
    <property type="entry name" value="CopC_dom"/>
</dbReference>
<evidence type="ECO:0000256" key="10">
    <source>
        <dbReference type="SAM" id="SignalP"/>
    </source>
</evidence>
<keyword evidence="7" id="KW-0186">Copper</keyword>
<evidence type="ECO:0000259" key="11">
    <source>
        <dbReference type="Pfam" id="PF04234"/>
    </source>
</evidence>
<feature type="transmembrane region" description="Helical" evidence="9">
    <location>
        <begin position="154"/>
        <end position="173"/>
    </location>
</feature>
<comment type="caution">
    <text evidence="14">The sequence shown here is derived from an EMBL/GenBank/DDBJ whole genome shotgun (WGS) entry which is preliminary data.</text>
</comment>
<dbReference type="Pfam" id="PF04234">
    <property type="entry name" value="CopC"/>
    <property type="match status" value="1"/>
</dbReference>
<proteinExistence type="predicted"/>
<evidence type="ECO:0000259" key="12">
    <source>
        <dbReference type="Pfam" id="PF05425"/>
    </source>
</evidence>
<evidence type="ECO:0000256" key="2">
    <source>
        <dbReference type="ARBA" id="ARBA00022475"/>
    </source>
</evidence>
<evidence type="ECO:0000256" key="9">
    <source>
        <dbReference type="SAM" id="Phobius"/>
    </source>
</evidence>
<feature type="domain" description="Copper resistance protein D" evidence="12">
    <location>
        <begin position="321"/>
        <end position="428"/>
    </location>
</feature>
<accession>A0ABP9PZ95</accession>
<evidence type="ECO:0000256" key="6">
    <source>
        <dbReference type="ARBA" id="ARBA00022989"/>
    </source>
</evidence>
<feature type="transmembrane region" description="Helical" evidence="9">
    <location>
        <begin position="189"/>
        <end position="208"/>
    </location>
</feature>
<feature type="signal peptide" evidence="10">
    <location>
        <begin position="1"/>
        <end position="20"/>
    </location>
</feature>
<name>A0ABP9PZ95_9ACTN</name>